<dbReference type="EMBL" id="SMAI01000003">
    <property type="protein sequence ID" value="TCT06129.1"/>
    <property type="molecule type" value="Genomic_DNA"/>
</dbReference>
<evidence type="ECO:0000259" key="3">
    <source>
        <dbReference type="Pfam" id="PF03061"/>
    </source>
</evidence>
<sequence>MSETETKAGPDLADLNARITRGPFHRWLGLAVTEAKDGEIVVTCPWREEMVVNPDVGYTHGGILATLVDLVADWALATTKLGRPYPTVDLRVDYHRPAMKGTLTVRGKVVRLGSTFSTCEAYVEDADGKLVASGRGTYATTTK</sequence>
<keyword evidence="2" id="KW-0378">Hydrolase</keyword>
<dbReference type="InterPro" id="IPR003736">
    <property type="entry name" value="PAAI_dom"/>
</dbReference>
<dbReference type="InterPro" id="IPR006683">
    <property type="entry name" value="Thioestr_dom"/>
</dbReference>
<dbReference type="OrthoDB" id="9813158at2"/>
<dbReference type="SUPFAM" id="SSF54637">
    <property type="entry name" value="Thioesterase/thiol ester dehydrase-isomerase"/>
    <property type="match status" value="1"/>
</dbReference>
<evidence type="ECO:0000313" key="4">
    <source>
        <dbReference type="EMBL" id="TCT06129.1"/>
    </source>
</evidence>
<gene>
    <name evidence="4" type="ORF">EDC64_103233</name>
</gene>
<evidence type="ECO:0000256" key="2">
    <source>
        <dbReference type="ARBA" id="ARBA00022801"/>
    </source>
</evidence>
<accession>A0A4R3M1R9</accession>
<reference evidence="4 5" key="1">
    <citation type="submission" date="2019-03" db="EMBL/GenBank/DDBJ databases">
        <title>Genomic Encyclopedia of Type Strains, Phase IV (KMG-IV): sequencing the most valuable type-strain genomes for metagenomic binning, comparative biology and taxonomic classification.</title>
        <authorList>
            <person name="Goeker M."/>
        </authorList>
    </citation>
    <scope>NUCLEOTIDE SEQUENCE [LARGE SCALE GENOMIC DNA]</scope>
    <source>
        <strain evidence="4 5">DSM 9035</strain>
    </source>
</reference>
<dbReference type="RefSeq" id="WP_132030645.1">
    <property type="nucleotide sequence ID" value="NZ_SMAI01000003.1"/>
</dbReference>
<proteinExistence type="inferred from homology"/>
<dbReference type="AlphaFoldDB" id="A0A4R3M1R9"/>
<feature type="domain" description="Thioesterase" evidence="3">
    <location>
        <begin position="57"/>
        <end position="132"/>
    </location>
</feature>
<dbReference type="GO" id="GO:0047617">
    <property type="term" value="F:fatty acyl-CoA hydrolase activity"/>
    <property type="evidence" value="ECO:0007669"/>
    <property type="project" value="InterPro"/>
</dbReference>
<protein>
    <submittedName>
        <fullName evidence="4">Uncharacterized protein (TIGR00369 family)</fullName>
    </submittedName>
</protein>
<dbReference type="Proteomes" id="UP000294664">
    <property type="component" value="Unassembled WGS sequence"/>
</dbReference>
<name>A0A4R3M1R9_9HYPH</name>
<dbReference type="Gene3D" id="3.10.129.10">
    <property type="entry name" value="Hotdog Thioesterase"/>
    <property type="match status" value="1"/>
</dbReference>
<evidence type="ECO:0000256" key="1">
    <source>
        <dbReference type="ARBA" id="ARBA00008324"/>
    </source>
</evidence>
<evidence type="ECO:0000313" key="5">
    <source>
        <dbReference type="Proteomes" id="UP000294664"/>
    </source>
</evidence>
<comment type="similarity">
    <text evidence="1">Belongs to the thioesterase PaaI family.</text>
</comment>
<dbReference type="PANTHER" id="PTHR21660">
    <property type="entry name" value="THIOESTERASE SUPERFAMILY MEMBER-RELATED"/>
    <property type="match status" value="1"/>
</dbReference>
<dbReference type="PANTHER" id="PTHR21660:SF1">
    <property type="entry name" value="ACYL-COENZYME A THIOESTERASE 13"/>
    <property type="match status" value="1"/>
</dbReference>
<organism evidence="4 5">
    <name type="scientific">Aquabacter spiritensis</name>
    <dbReference type="NCBI Taxonomy" id="933073"/>
    <lineage>
        <taxon>Bacteria</taxon>
        <taxon>Pseudomonadati</taxon>
        <taxon>Pseudomonadota</taxon>
        <taxon>Alphaproteobacteria</taxon>
        <taxon>Hyphomicrobiales</taxon>
        <taxon>Xanthobacteraceae</taxon>
        <taxon>Aquabacter</taxon>
    </lineage>
</organism>
<dbReference type="InterPro" id="IPR029069">
    <property type="entry name" value="HotDog_dom_sf"/>
</dbReference>
<keyword evidence="5" id="KW-1185">Reference proteome</keyword>
<comment type="caution">
    <text evidence="4">The sequence shown here is derived from an EMBL/GenBank/DDBJ whole genome shotgun (WGS) entry which is preliminary data.</text>
</comment>
<dbReference type="CDD" id="cd03443">
    <property type="entry name" value="PaaI_thioesterase"/>
    <property type="match status" value="1"/>
</dbReference>
<dbReference type="InterPro" id="IPR039298">
    <property type="entry name" value="ACOT13"/>
</dbReference>
<dbReference type="NCBIfam" id="TIGR00369">
    <property type="entry name" value="unchar_dom_1"/>
    <property type="match status" value="1"/>
</dbReference>
<dbReference type="Pfam" id="PF03061">
    <property type="entry name" value="4HBT"/>
    <property type="match status" value="1"/>
</dbReference>